<evidence type="ECO:0000313" key="7">
    <source>
        <dbReference type="Proteomes" id="UP000463883"/>
    </source>
</evidence>
<dbReference type="InterPro" id="IPR003593">
    <property type="entry name" value="AAA+_ATPase"/>
</dbReference>
<keyword evidence="3" id="KW-0547">Nucleotide-binding</keyword>
<dbReference type="EMBL" id="CP047591">
    <property type="protein sequence ID" value="QHI71804.1"/>
    <property type="molecule type" value="Genomic_DNA"/>
</dbReference>
<dbReference type="SUPFAM" id="SSF52540">
    <property type="entry name" value="P-loop containing nucleoside triphosphate hydrolases"/>
    <property type="match status" value="1"/>
</dbReference>
<reference evidence="6 7" key="1">
    <citation type="submission" date="2020-01" db="EMBL/GenBank/DDBJ databases">
        <title>Genomic analysis of Aminipila sp. CBA3637.</title>
        <authorList>
            <person name="Kim Y.B."/>
            <person name="Roh S.W."/>
        </authorList>
    </citation>
    <scope>NUCLEOTIDE SEQUENCE [LARGE SCALE GENOMIC DNA]</scope>
    <source>
        <strain evidence="6 7">CBA3637</strain>
    </source>
</reference>
<keyword evidence="2" id="KW-0813">Transport</keyword>
<evidence type="ECO:0000256" key="4">
    <source>
        <dbReference type="ARBA" id="ARBA00022840"/>
    </source>
</evidence>
<dbReference type="PANTHER" id="PTHR43335">
    <property type="entry name" value="ABC TRANSPORTER, ATP-BINDING PROTEIN"/>
    <property type="match status" value="1"/>
</dbReference>
<dbReference type="AlphaFoldDB" id="A0A6P1MGV0"/>
<keyword evidence="7" id="KW-1185">Reference proteome</keyword>
<dbReference type="SMART" id="SM00382">
    <property type="entry name" value="AAA"/>
    <property type="match status" value="1"/>
</dbReference>
<dbReference type="GO" id="GO:0016887">
    <property type="term" value="F:ATP hydrolysis activity"/>
    <property type="evidence" value="ECO:0007669"/>
    <property type="project" value="InterPro"/>
</dbReference>
<dbReference type="PROSITE" id="PS50893">
    <property type="entry name" value="ABC_TRANSPORTER_2"/>
    <property type="match status" value="1"/>
</dbReference>
<dbReference type="KEGG" id="amic:Ami3637_04835"/>
<protein>
    <submittedName>
        <fullName evidence="6">ATP-binding cassette domain-containing protein</fullName>
    </submittedName>
</protein>
<dbReference type="PROSITE" id="PS00211">
    <property type="entry name" value="ABC_TRANSPORTER_1"/>
    <property type="match status" value="1"/>
</dbReference>
<evidence type="ECO:0000256" key="2">
    <source>
        <dbReference type="ARBA" id="ARBA00022448"/>
    </source>
</evidence>
<dbReference type="InterPro" id="IPR003439">
    <property type="entry name" value="ABC_transporter-like_ATP-bd"/>
</dbReference>
<feature type="domain" description="ABC transporter" evidence="5">
    <location>
        <begin position="5"/>
        <end position="233"/>
    </location>
</feature>
<dbReference type="Pfam" id="PF00005">
    <property type="entry name" value="ABC_tran"/>
    <property type="match status" value="1"/>
</dbReference>
<dbReference type="GO" id="GO:0005524">
    <property type="term" value="F:ATP binding"/>
    <property type="evidence" value="ECO:0007669"/>
    <property type="project" value="UniProtKB-KW"/>
</dbReference>
<organism evidence="6 7">
    <name type="scientific">Aminipila terrae</name>
    <dbReference type="NCBI Taxonomy" id="2697030"/>
    <lineage>
        <taxon>Bacteria</taxon>
        <taxon>Bacillati</taxon>
        <taxon>Bacillota</taxon>
        <taxon>Clostridia</taxon>
        <taxon>Peptostreptococcales</taxon>
        <taxon>Anaerovoracaceae</taxon>
        <taxon>Aminipila</taxon>
    </lineage>
</organism>
<evidence type="ECO:0000313" key="6">
    <source>
        <dbReference type="EMBL" id="QHI71804.1"/>
    </source>
</evidence>
<accession>A0A6P1MGV0</accession>
<dbReference type="InterPro" id="IPR027417">
    <property type="entry name" value="P-loop_NTPase"/>
</dbReference>
<evidence type="ECO:0000256" key="1">
    <source>
        <dbReference type="ARBA" id="ARBA00005417"/>
    </source>
</evidence>
<gene>
    <name evidence="6" type="ORF">Ami3637_04835</name>
</gene>
<keyword evidence="4 6" id="KW-0067">ATP-binding</keyword>
<comment type="similarity">
    <text evidence="1">Belongs to the ABC transporter superfamily.</text>
</comment>
<dbReference type="RefSeq" id="WP_162361578.1">
    <property type="nucleotide sequence ID" value="NZ_CP047591.1"/>
</dbReference>
<evidence type="ECO:0000259" key="5">
    <source>
        <dbReference type="PROSITE" id="PS50893"/>
    </source>
</evidence>
<sequence length="244" mass="27029">MEKILEVNQLTKLYKNGRGVKNICFSIEKGDVVGLLGPNGSGKTTIMKTIMGLTHGSENSVTVFGNDVEMDVETTLKKVGGLIERPAIFENLSARDNLKMMARYYPAVDDARIQHVMEVVRISQYQKEKCGKFSLGMKQRLGLALAILSDPELVILDEPTNGLDIEGTVEIREIIKKMAAEKGTSFLIASHLAPEIEKTCNKVAIVHDGELLSFETMEEALRLNPTLEDYFLSKVKDKRGSVVI</sequence>
<evidence type="ECO:0000256" key="3">
    <source>
        <dbReference type="ARBA" id="ARBA00022741"/>
    </source>
</evidence>
<proteinExistence type="inferred from homology"/>
<dbReference type="InterPro" id="IPR017871">
    <property type="entry name" value="ABC_transporter-like_CS"/>
</dbReference>
<name>A0A6P1MGV0_9FIRM</name>
<dbReference type="Gene3D" id="3.40.50.300">
    <property type="entry name" value="P-loop containing nucleotide triphosphate hydrolases"/>
    <property type="match status" value="1"/>
</dbReference>
<dbReference type="Proteomes" id="UP000463883">
    <property type="component" value="Chromosome"/>
</dbReference>
<dbReference type="PANTHER" id="PTHR43335:SF4">
    <property type="entry name" value="ABC TRANSPORTER, ATP-BINDING PROTEIN"/>
    <property type="match status" value="1"/>
</dbReference>